<dbReference type="InterPro" id="IPR015943">
    <property type="entry name" value="WD40/YVTN_repeat-like_dom_sf"/>
</dbReference>
<accession>A0A562BN38</accession>
<keyword evidence="1 4" id="KW-0732">Signal</keyword>
<dbReference type="SUPFAM" id="SSF50998">
    <property type="entry name" value="Quinoprotein alcohol dehydrogenase-like"/>
    <property type="match status" value="1"/>
</dbReference>
<keyword evidence="2 4" id="KW-0472">Membrane</keyword>
<dbReference type="InterPro" id="IPR011047">
    <property type="entry name" value="Quinoprotein_ADH-like_sf"/>
</dbReference>
<dbReference type="Pfam" id="PF13360">
    <property type="entry name" value="PQQ_2"/>
    <property type="match status" value="1"/>
</dbReference>
<sequence>MMSMPTSRPNGVAPSPRHGRIGGALTAIACTVLLAGCSLFGKADKNPPAELKPVTQTLSIKQAWRASVGKSGPYSMQPYAVGDKVYVSSHGGDVMALDGTSGRTLWKAETDVDLTTGPGSDGSVTAVAGEKGVVFAFDASGKQLWKKQINGEVLSAPLVGQGLVVVRTTDTRVLGLDAQTGERRWIYQRAQTPLNLRAGMGMVFAGDGIVMGFPGGKLGVLAPSNGVLRWESTISYPKGVSEIERLNDVTGLPMIYGRQVCATTFQGRIACLELADGRPQWGKDFSSPTGPAQDDSSLFAADERSVVHAFDRQTGNERWRNAELRNRPLGMPLALGRSVVFGDFEGYLHFLSREDGQFIARVRPDSSPITAAPVVAGETLVVQTRGGDVYGYIPQ</sequence>
<evidence type="ECO:0000256" key="2">
    <source>
        <dbReference type="ARBA" id="ARBA00023136"/>
    </source>
</evidence>
<dbReference type="GO" id="GO:0009279">
    <property type="term" value="C:cell outer membrane"/>
    <property type="evidence" value="ECO:0007669"/>
    <property type="project" value="UniProtKB-SubCell"/>
</dbReference>
<evidence type="ECO:0000313" key="7">
    <source>
        <dbReference type="Proteomes" id="UP000318141"/>
    </source>
</evidence>
<dbReference type="NCBIfam" id="TIGR03300">
    <property type="entry name" value="assembly_YfgL"/>
    <property type="match status" value="1"/>
</dbReference>
<dbReference type="InterPro" id="IPR002372">
    <property type="entry name" value="PQQ_rpt_dom"/>
</dbReference>
<dbReference type="Gene3D" id="2.130.10.10">
    <property type="entry name" value="YVTN repeat-like/Quinoprotein amine dehydrogenase"/>
    <property type="match status" value="1"/>
</dbReference>
<evidence type="ECO:0000259" key="5">
    <source>
        <dbReference type="Pfam" id="PF13360"/>
    </source>
</evidence>
<dbReference type="Proteomes" id="UP000318141">
    <property type="component" value="Unassembled WGS sequence"/>
</dbReference>
<reference evidence="6 7" key="1">
    <citation type="submission" date="2019-07" db="EMBL/GenBank/DDBJ databases">
        <title>Genome sequencing of lignin-degrading bacterial isolates.</title>
        <authorList>
            <person name="Gladden J."/>
        </authorList>
    </citation>
    <scope>NUCLEOTIDE SEQUENCE [LARGE SCALE GENOMIC DNA]</scope>
    <source>
        <strain evidence="6 7">J11</strain>
    </source>
</reference>
<gene>
    <name evidence="4" type="primary">bamB</name>
    <name evidence="6" type="ORF">L602_000200000350</name>
</gene>
<dbReference type="GO" id="GO:0051205">
    <property type="term" value="P:protein insertion into membrane"/>
    <property type="evidence" value="ECO:0007669"/>
    <property type="project" value="UniProtKB-UniRule"/>
</dbReference>
<dbReference type="SMART" id="SM00564">
    <property type="entry name" value="PQQ"/>
    <property type="match status" value="5"/>
</dbReference>
<comment type="subcellular location">
    <subcellularLocation>
        <location evidence="4">Cell outer membrane</location>
    </subcellularLocation>
</comment>
<feature type="domain" description="Pyrrolo-quinoline quinone repeat" evidence="5">
    <location>
        <begin position="91"/>
        <end position="321"/>
    </location>
</feature>
<proteinExistence type="inferred from homology"/>
<keyword evidence="7" id="KW-1185">Reference proteome</keyword>
<keyword evidence="3 4" id="KW-0998">Cell outer membrane</keyword>
<dbReference type="PANTHER" id="PTHR34512:SF30">
    <property type="entry name" value="OUTER MEMBRANE PROTEIN ASSEMBLY FACTOR BAMB"/>
    <property type="match status" value="1"/>
</dbReference>
<evidence type="ECO:0000256" key="4">
    <source>
        <dbReference type="HAMAP-Rule" id="MF_00923"/>
    </source>
</evidence>
<dbReference type="PANTHER" id="PTHR34512">
    <property type="entry name" value="CELL SURFACE PROTEIN"/>
    <property type="match status" value="1"/>
</dbReference>
<comment type="function">
    <text evidence="4">Part of the outer membrane protein assembly complex, which is involved in assembly and insertion of beta-barrel proteins into the outer membrane.</text>
</comment>
<evidence type="ECO:0000313" key="6">
    <source>
        <dbReference type="EMBL" id="TWG86634.1"/>
    </source>
</evidence>
<dbReference type="InterPro" id="IPR017687">
    <property type="entry name" value="BamB"/>
</dbReference>
<dbReference type="EMBL" id="VLJN01000012">
    <property type="protein sequence ID" value="TWG86634.1"/>
    <property type="molecule type" value="Genomic_DNA"/>
</dbReference>
<organism evidence="6 7">
    <name type="scientific">Cupriavidus gilardii J11</name>
    <dbReference type="NCBI Taxonomy" id="936133"/>
    <lineage>
        <taxon>Bacteria</taxon>
        <taxon>Pseudomonadati</taxon>
        <taxon>Pseudomonadota</taxon>
        <taxon>Betaproteobacteria</taxon>
        <taxon>Burkholderiales</taxon>
        <taxon>Burkholderiaceae</taxon>
        <taxon>Cupriavidus</taxon>
    </lineage>
</organism>
<dbReference type="HAMAP" id="MF_00923">
    <property type="entry name" value="OM_assembly_BamB"/>
    <property type="match status" value="1"/>
</dbReference>
<name>A0A562BN38_9BURK</name>
<comment type="similarity">
    <text evidence="4">Belongs to the BamB family.</text>
</comment>
<dbReference type="AlphaFoldDB" id="A0A562BN38"/>
<comment type="caution">
    <text evidence="6">The sequence shown here is derived from an EMBL/GenBank/DDBJ whole genome shotgun (WGS) entry which is preliminary data.</text>
</comment>
<dbReference type="GO" id="GO:0043165">
    <property type="term" value="P:Gram-negative-bacterium-type cell outer membrane assembly"/>
    <property type="evidence" value="ECO:0007669"/>
    <property type="project" value="UniProtKB-UniRule"/>
</dbReference>
<evidence type="ECO:0000256" key="3">
    <source>
        <dbReference type="ARBA" id="ARBA00023237"/>
    </source>
</evidence>
<dbReference type="InterPro" id="IPR018391">
    <property type="entry name" value="PQQ_b-propeller_rpt"/>
</dbReference>
<protein>
    <recommendedName>
        <fullName evidence="4">Outer membrane protein assembly factor BamB</fullName>
    </recommendedName>
</protein>
<comment type="subunit">
    <text evidence="4">Part of the Bam complex.</text>
</comment>
<evidence type="ECO:0000256" key="1">
    <source>
        <dbReference type="ARBA" id="ARBA00022729"/>
    </source>
</evidence>